<protein>
    <submittedName>
        <fullName evidence="1">DNA gyrase subunit B</fullName>
        <ecNumber evidence="1">5.99.1.3</ecNumber>
    </submittedName>
</protein>
<dbReference type="STRING" id="32024.GCA_000788295_01544"/>
<reference evidence="1 2" key="1">
    <citation type="submission" date="2018-06" db="EMBL/GenBank/DDBJ databases">
        <authorList>
            <consortium name="Pathogen Informatics"/>
            <person name="Doyle S."/>
        </authorList>
    </citation>
    <scope>NUCLEOTIDE SEQUENCE [LARGE SCALE GENOMIC DNA]</scope>
    <source>
        <strain evidence="1 2">NCTC12475</strain>
    </source>
</reference>
<dbReference type="AlphaFoldDB" id="A0A381DL54"/>
<evidence type="ECO:0000313" key="2">
    <source>
        <dbReference type="Proteomes" id="UP000254920"/>
    </source>
</evidence>
<keyword evidence="2" id="KW-1185">Reference proteome</keyword>
<dbReference type="OrthoDB" id="5372773at2"/>
<evidence type="ECO:0000313" key="1">
    <source>
        <dbReference type="EMBL" id="SUX11211.1"/>
    </source>
</evidence>
<dbReference type="Pfam" id="PF09624">
    <property type="entry name" value="DUF2393"/>
    <property type="match status" value="1"/>
</dbReference>
<dbReference type="GO" id="GO:0016853">
    <property type="term" value="F:isomerase activity"/>
    <property type="evidence" value="ECO:0007669"/>
    <property type="project" value="UniProtKB-KW"/>
</dbReference>
<dbReference type="Proteomes" id="UP000254920">
    <property type="component" value="Unassembled WGS sequence"/>
</dbReference>
<organism evidence="1 2">
    <name type="scientific">Campylobacter sputorum subsp. sputorum</name>
    <dbReference type="NCBI Taxonomy" id="32024"/>
    <lineage>
        <taxon>Bacteria</taxon>
        <taxon>Pseudomonadati</taxon>
        <taxon>Campylobacterota</taxon>
        <taxon>Epsilonproteobacteria</taxon>
        <taxon>Campylobacterales</taxon>
        <taxon>Campylobacteraceae</taxon>
        <taxon>Campylobacter</taxon>
    </lineage>
</organism>
<dbReference type="EMBL" id="UFVD01000001">
    <property type="protein sequence ID" value="SUX11211.1"/>
    <property type="molecule type" value="Genomic_DNA"/>
</dbReference>
<proteinExistence type="predicted"/>
<accession>A0A381DL54</accession>
<sequence length="93" mass="10676">MSYFTIWHIAVLICAILIFILILLLMYLNKDKIKNFYVLIGLTLLIISMGSYTIMISLDDKLKTAVISDVSTQRVYINETIVFKGNIRNTSKI</sequence>
<keyword evidence="1" id="KW-0413">Isomerase</keyword>
<dbReference type="RefSeq" id="WP_143297547.1">
    <property type="nucleotide sequence ID" value="NZ_UFVD01000001.1"/>
</dbReference>
<gene>
    <name evidence="1" type="ORF">NCTC12475_01427</name>
</gene>
<name>A0A381DL54_9BACT</name>
<dbReference type="InterPro" id="IPR013417">
    <property type="entry name" value="CHP02588"/>
</dbReference>
<dbReference type="EC" id="5.99.1.3" evidence="1"/>